<accession>A0A1Q9C0U4</accession>
<proteinExistence type="predicted"/>
<dbReference type="AlphaFoldDB" id="A0A1Q9C0U4"/>
<sequence length="193" mass="21169">MFYVPASRPIVFCTDERALKQIASELPTANLDLNAPSPHLQAAGLLEKLTEPKSQGDSHFRLLLEDPGRYELHPQLAPMVLRAFYRLLWLQNQDLGQRASPKLRLRILSGEPDPQAFLDVSCQGRACHDSLAAVAPNAGTSSTVERRSIFGSTDFEFPFAPFATPREMASRPSSPGAALVDDFADYLAMAGLD</sequence>
<name>A0A1Q9C0U4_SYMMI</name>
<reference evidence="1 2" key="1">
    <citation type="submission" date="2016-02" db="EMBL/GenBank/DDBJ databases">
        <title>Genome analysis of coral dinoflagellate symbionts highlights evolutionary adaptations to a symbiotic lifestyle.</title>
        <authorList>
            <person name="Aranda M."/>
            <person name="Li Y."/>
            <person name="Liew Y.J."/>
            <person name="Baumgarten S."/>
            <person name="Simakov O."/>
            <person name="Wilson M."/>
            <person name="Piel J."/>
            <person name="Ashoor H."/>
            <person name="Bougouffa S."/>
            <person name="Bajic V.B."/>
            <person name="Ryu T."/>
            <person name="Ravasi T."/>
            <person name="Bayer T."/>
            <person name="Micklem G."/>
            <person name="Kim H."/>
            <person name="Bhak J."/>
            <person name="Lajeunesse T.C."/>
            <person name="Voolstra C.R."/>
        </authorList>
    </citation>
    <scope>NUCLEOTIDE SEQUENCE [LARGE SCALE GENOMIC DNA]</scope>
    <source>
        <strain evidence="1 2">CCMP2467</strain>
    </source>
</reference>
<comment type="caution">
    <text evidence="1">The sequence shown here is derived from an EMBL/GenBank/DDBJ whole genome shotgun (WGS) entry which is preliminary data.</text>
</comment>
<organism evidence="1 2">
    <name type="scientific">Symbiodinium microadriaticum</name>
    <name type="common">Dinoflagellate</name>
    <name type="synonym">Zooxanthella microadriatica</name>
    <dbReference type="NCBI Taxonomy" id="2951"/>
    <lineage>
        <taxon>Eukaryota</taxon>
        <taxon>Sar</taxon>
        <taxon>Alveolata</taxon>
        <taxon>Dinophyceae</taxon>
        <taxon>Suessiales</taxon>
        <taxon>Symbiodiniaceae</taxon>
        <taxon>Symbiodinium</taxon>
    </lineage>
</organism>
<dbReference type="EMBL" id="LSRX01002001">
    <property type="protein sequence ID" value="OLP76520.1"/>
    <property type="molecule type" value="Genomic_DNA"/>
</dbReference>
<dbReference type="OrthoDB" id="361007at2759"/>
<evidence type="ECO:0000313" key="2">
    <source>
        <dbReference type="Proteomes" id="UP000186817"/>
    </source>
</evidence>
<gene>
    <name evidence="1" type="ORF">AK812_SmicGene43533</name>
</gene>
<feature type="non-terminal residue" evidence="1">
    <location>
        <position position="193"/>
    </location>
</feature>
<evidence type="ECO:0000313" key="1">
    <source>
        <dbReference type="EMBL" id="OLP76520.1"/>
    </source>
</evidence>
<protein>
    <submittedName>
        <fullName evidence="1">Uncharacterized protein</fullName>
    </submittedName>
</protein>
<dbReference type="Proteomes" id="UP000186817">
    <property type="component" value="Unassembled WGS sequence"/>
</dbReference>
<keyword evidence="2" id="KW-1185">Reference proteome</keyword>